<reference evidence="1" key="1">
    <citation type="journal article" date="2015" name="BMC Genomics">
        <title>Genome mining reveals unlocked bioactive potential of marine Gram-negative bacteria.</title>
        <authorList>
            <person name="Machado H."/>
            <person name="Sonnenschein E.C."/>
            <person name="Melchiorsen J."/>
            <person name="Gram L."/>
        </authorList>
    </citation>
    <scope>NUCLEOTIDE SEQUENCE</scope>
    <source>
        <strain evidence="1">S2052</strain>
    </source>
</reference>
<organism evidence="1">
    <name type="scientific">Vibrio coralliilyticus</name>
    <dbReference type="NCBI Taxonomy" id="190893"/>
    <lineage>
        <taxon>Bacteria</taxon>
        <taxon>Pseudomonadati</taxon>
        <taxon>Pseudomonadota</taxon>
        <taxon>Gammaproteobacteria</taxon>
        <taxon>Vibrionales</taxon>
        <taxon>Vibrionaceae</taxon>
        <taxon>Vibrio</taxon>
    </lineage>
</organism>
<accession>A0A837G5K8</accession>
<comment type="caution">
    <text evidence="1">The sequence shown here is derived from an EMBL/GenBank/DDBJ whole genome shotgun (WGS) entry which is preliminary data.</text>
</comment>
<protein>
    <submittedName>
        <fullName evidence="1">Uncharacterized protein</fullName>
    </submittedName>
</protein>
<dbReference type="Gene3D" id="2.40.10.320">
    <property type="entry name" value="Uncharacterised protein PF13642 yp_926445, N-terminal domain"/>
    <property type="match status" value="1"/>
</dbReference>
<gene>
    <name evidence="1" type="ORF">TW71_15450</name>
</gene>
<dbReference type="InterPro" id="IPR025284">
    <property type="entry name" value="DUF4144"/>
</dbReference>
<name>A0A837G5K8_9VIBR</name>
<dbReference type="Pfam" id="PF13642">
    <property type="entry name" value="DUF4144"/>
    <property type="match status" value="1"/>
</dbReference>
<dbReference type="EMBL" id="JXXR01000016">
    <property type="protein sequence ID" value="KJY71404.1"/>
    <property type="molecule type" value="Genomic_DNA"/>
</dbReference>
<sequence>MIQWPGLLKLEGDNELLYLASKDALTLEAEALILDSNDLVIDSEGKCFKLATESSGQPELKKPHGTYGLADVTNLIQAHEFSKAQVCIVKIQFDSIHAAIESLRDQ</sequence>
<proteinExistence type="predicted"/>
<dbReference type="AlphaFoldDB" id="A0A837G5K8"/>
<evidence type="ECO:0000313" key="1">
    <source>
        <dbReference type="EMBL" id="KJY71404.1"/>
    </source>
</evidence>